<gene>
    <name evidence="5" type="ordered locus">Oter_3623</name>
</gene>
<reference evidence="5 6" key="1">
    <citation type="journal article" date="2011" name="J. Bacteriol.">
        <title>Genome sequence of the verrucomicrobium Opitutus terrae PB90-1, an abundant inhabitant of rice paddy soil ecosystems.</title>
        <authorList>
            <person name="van Passel M.W."/>
            <person name="Kant R."/>
            <person name="Palva A."/>
            <person name="Copeland A."/>
            <person name="Lucas S."/>
            <person name="Lapidus A."/>
            <person name="Glavina del Rio T."/>
            <person name="Pitluck S."/>
            <person name="Goltsman E."/>
            <person name="Clum A."/>
            <person name="Sun H."/>
            <person name="Schmutz J."/>
            <person name="Larimer F.W."/>
            <person name="Land M.L."/>
            <person name="Hauser L."/>
            <person name="Kyrpides N."/>
            <person name="Mikhailova N."/>
            <person name="Richardson P.P."/>
            <person name="Janssen P.H."/>
            <person name="de Vos W.M."/>
            <person name="Smidt H."/>
        </authorList>
    </citation>
    <scope>NUCLEOTIDE SEQUENCE [LARGE SCALE GENOMIC DNA]</scope>
    <source>
        <strain evidence="6">DSM 11246 / JCM 15787 / PB90-1</strain>
    </source>
</reference>
<dbReference type="SUPFAM" id="SSF51445">
    <property type="entry name" value="(Trans)glycosidases"/>
    <property type="match status" value="1"/>
</dbReference>
<dbReference type="KEGG" id="ote:Oter_3623"/>
<dbReference type="Pfam" id="PF00232">
    <property type="entry name" value="Glyco_hydro_1"/>
    <property type="match status" value="1"/>
</dbReference>
<dbReference type="RefSeq" id="WP_012376429.1">
    <property type="nucleotide sequence ID" value="NC_010571.1"/>
</dbReference>
<evidence type="ECO:0000256" key="3">
    <source>
        <dbReference type="ARBA" id="ARBA00023295"/>
    </source>
</evidence>
<dbReference type="Gene3D" id="3.20.20.80">
    <property type="entry name" value="Glycosidases"/>
    <property type="match status" value="1"/>
</dbReference>
<dbReference type="AlphaFoldDB" id="B1ZWE4"/>
<dbReference type="OrthoDB" id="9800974at2"/>
<sequence>MVDLRQSHFGKLVASGGFLWCTGIEDTFITAPSPKTGRTLDEYELTGHYEHWREDIDLMAELGVPAARYGIPWHRICPQPGVWDWQWADRPLERMLDRGIAPIVDLVHYGLPAWIEPAYLHPDYPNHVAEFAARVAARFKGRIFAYTPLNEPRITAWYCGRLGWWPPFRRSWRGFVAVMLGVCRGIIATLAALRSVDPEILPVHVDATDHYHAEDPSLVLEAEHRQAIVFLALDLISGRITDDHPLFGWLLSHGTTEGELAWFRDHAVPLPWLGLNLYPMFTRKVLQRTASGHTRISMIYSTEQLVEDVTRLYWERYHAPLLISETASSGSIRKRRLWLDGSARAVQRLRAEGVPLLGYTWWPLFALVTWGYRQGDLPPQSYFRQMGLWDLDPHQQRARTSLVDRYQELVRGGTGSAGPLSAAASRAPVRS</sequence>
<keyword evidence="2 5" id="KW-0378">Hydrolase</keyword>
<dbReference type="GO" id="GO:0008422">
    <property type="term" value="F:beta-glucosidase activity"/>
    <property type="evidence" value="ECO:0007669"/>
    <property type="project" value="TreeGrafter"/>
</dbReference>
<evidence type="ECO:0000313" key="5">
    <source>
        <dbReference type="EMBL" id="ACB76900.1"/>
    </source>
</evidence>
<evidence type="ECO:0000256" key="2">
    <source>
        <dbReference type="ARBA" id="ARBA00022801"/>
    </source>
</evidence>
<dbReference type="EMBL" id="CP001032">
    <property type="protein sequence ID" value="ACB76900.1"/>
    <property type="molecule type" value="Genomic_DNA"/>
</dbReference>
<dbReference type="HOGENOM" id="CLU_645428_0_0_0"/>
<comment type="similarity">
    <text evidence="1 4">Belongs to the glycosyl hydrolase 1 family.</text>
</comment>
<proteinExistence type="inferred from homology"/>
<dbReference type="CAZy" id="GH1">
    <property type="family name" value="Glycoside Hydrolase Family 1"/>
</dbReference>
<dbReference type="GO" id="GO:0005975">
    <property type="term" value="P:carbohydrate metabolic process"/>
    <property type="evidence" value="ECO:0007669"/>
    <property type="project" value="InterPro"/>
</dbReference>
<evidence type="ECO:0000256" key="1">
    <source>
        <dbReference type="ARBA" id="ARBA00010838"/>
    </source>
</evidence>
<dbReference type="InterPro" id="IPR017853">
    <property type="entry name" value="GH"/>
</dbReference>
<dbReference type="PANTHER" id="PTHR10353">
    <property type="entry name" value="GLYCOSYL HYDROLASE"/>
    <property type="match status" value="1"/>
</dbReference>
<keyword evidence="6" id="KW-1185">Reference proteome</keyword>
<evidence type="ECO:0000313" key="6">
    <source>
        <dbReference type="Proteomes" id="UP000007013"/>
    </source>
</evidence>
<organism evidence="5 6">
    <name type="scientific">Opitutus terrae (strain DSM 11246 / JCM 15787 / PB90-1)</name>
    <dbReference type="NCBI Taxonomy" id="452637"/>
    <lineage>
        <taxon>Bacteria</taxon>
        <taxon>Pseudomonadati</taxon>
        <taxon>Verrucomicrobiota</taxon>
        <taxon>Opitutia</taxon>
        <taxon>Opitutales</taxon>
        <taxon>Opitutaceae</taxon>
        <taxon>Opitutus</taxon>
    </lineage>
</organism>
<accession>B1ZWE4</accession>
<dbReference type="InterPro" id="IPR001360">
    <property type="entry name" value="Glyco_hydro_1"/>
</dbReference>
<evidence type="ECO:0000256" key="4">
    <source>
        <dbReference type="RuleBase" id="RU003690"/>
    </source>
</evidence>
<keyword evidence="3" id="KW-0326">Glycosidase</keyword>
<dbReference type="STRING" id="452637.Oter_3623"/>
<dbReference type="Proteomes" id="UP000007013">
    <property type="component" value="Chromosome"/>
</dbReference>
<dbReference type="eggNOG" id="COG2723">
    <property type="taxonomic scope" value="Bacteria"/>
</dbReference>
<protein>
    <submittedName>
        <fullName evidence="5">Glycoside hydrolase family 1</fullName>
    </submittedName>
</protein>
<dbReference type="PANTHER" id="PTHR10353:SF36">
    <property type="entry name" value="LP05116P"/>
    <property type="match status" value="1"/>
</dbReference>
<name>B1ZWE4_OPITP</name>